<gene>
    <name evidence="1" type="ORF">MACH26_31330</name>
</gene>
<reference evidence="1" key="1">
    <citation type="submission" date="2023-01" db="EMBL/GenBank/DDBJ databases">
        <title>Complete genome sequence of Planctobacterium marinum strain Dej080120_11.</title>
        <authorList>
            <person name="Ueki S."/>
            <person name="Maruyama F."/>
        </authorList>
    </citation>
    <scope>NUCLEOTIDE SEQUENCE</scope>
    <source>
        <strain evidence="1">Dej080120_11</strain>
    </source>
</reference>
<dbReference type="NCBIfam" id="NF033536">
    <property type="entry name" value="lasso_PqqD_Bac"/>
    <property type="match status" value="1"/>
</dbReference>
<evidence type="ECO:0000313" key="1">
    <source>
        <dbReference type="EMBL" id="BDX07612.1"/>
    </source>
</evidence>
<name>A0AA48HQ46_9ALTE</name>
<dbReference type="InterPro" id="IPR008792">
    <property type="entry name" value="PQQD"/>
</dbReference>
<accession>A0AA48HQ46</accession>
<dbReference type="Pfam" id="PF05402">
    <property type="entry name" value="PqqD"/>
    <property type="match status" value="1"/>
</dbReference>
<dbReference type="AlphaFoldDB" id="A0AA48HQ46"/>
<evidence type="ECO:0000313" key="2">
    <source>
        <dbReference type="Proteomes" id="UP001333710"/>
    </source>
</evidence>
<dbReference type="Proteomes" id="UP001333710">
    <property type="component" value="Chromosome"/>
</dbReference>
<dbReference type="KEGG" id="pmaw:MACH26_31330"/>
<proteinExistence type="predicted"/>
<organism evidence="1 2">
    <name type="scientific">Planctobacterium marinum</name>
    <dbReference type="NCBI Taxonomy" id="1631968"/>
    <lineage>
        <taxon>Bacteria</taxon>
        <taxon>Pseudomonadati</taxon>
        <taxon>Pseudomonadota</taxon>
        <taxon>Gammaproteobacteria</taxon>
        <taxon>Alteromonadales</taxon>
        <taxon>Alteromonadaceae</taxon>
        <taxon>Planctobacterium</taxon>
    </lineage>
</organism>
<dbReference type="Gene3D" id="1.10.10.1150">
    <property type="entry name" value="Coenzyme PQQ synthesis protein D (PqqD)"/>
    <property type="match status" value="1"/>
</dbReference>
<evidence type="ECO:0008006" key="3">
    <source>
        <dbReference type="Google" id="ProtNLM"/>
    </source>
</evidence>
<sequence length="104" mass="11685">MGLVRQHNMENYNIALHSIVTHSGDHIASELDNEVVMMSIEQGEYYGLGRIGSAIWRLIAEPTKVEDVVSHLTGVYNVSFNQCQEETLAFIQHLNDKGLILICD</sequence>
<protein>
    <recommendedName>
        <fullName evidence="3">PqqD family protein</fullName>
    </recommendedName>
</protein>
<dbReference type="EMBL" id="AP027272">
    <property type="protein sequence ID" value="BDX07612.1"/>
    <property type="molecule type" value="Genomic_DNA"/>
</dbReference>
<dbReference type="InterPro" id="IPR041881">
    <property type="entry name" value="PqqD_sf"/>
</dbReference>
<keyword evidence="2" id="KW-1185">Reference proteome</keyword>